<dbReference type="GO" id="GO:0006362">
    <property type="term" value="P:transcription elongation by RNA polymerase I"/>
    <property type="evidence" value="ECO:0007669"/>
    <property type="project" value="TreeGrafter"/>
</dbReference>
<dbReference type="InParanoid" id="A0A096P790"/>
<dbReference type="SUPFAM" id="SSF55257">
    <property type="entry name" value="RBP11-like subunits of RNA polymerase"/>
    <property type="match status" value="1"/>
</dbReference>
<sequence>MAPTAANAEATFTLEGEDHTLGNALRYVLNANPSVTLCGYSAPHPMERRVNVRVQTHGREGATARGAMRDALLDVISVCDHVHESYEKAERAVGGKT</sequence>
<dbReference type="GO" id="GO:0005736">
    <property type="term" value="C:RNA polymerase I complex"/>
    <property type="evidence" value="ECO:0007669"/>
    <property type="project" value="TreeGrafter"/>
</dbReference>
<accession>A0A096P790</accession>
<comment type="subcellular location">
    <subcellularLocation>
        <location evidence="1">Nucleus</location>
    </subcellularLocation>
</comment>
<dbReference type="Pfam" id="PF13656">
    <property type="entry name" value="RNA_pol_L_2"/>
    <property type="match status" value="1"/>
</dbReference>
<reference evidence="8" key="1">
    <citation type="journal article" date="2006" name="Proc. Natl. Acad. Sci. U.S.A.">
        <title>Genome analysis of the smallest free-living eukaryote Ostreococcus tauri unveils many unique features.</title>
        <authorList>
            <person name="Derelle E."/>
            <person name="Ferraz C."/>
            <person name="Rombauts S."/>
            <person name="Rouze P."/>
            <person name="Worden A.Z."/>
            <person name="Robbens S."/>
            <person name="Partensky F."/>
            <person name="Degroeve S."/>
            <person name="Echeynie S."/>
            <person name="Cooke R."/>
            <person name="Saeys Y."/>
            <person name="Wuyts J."/>
            <person name="Jabbari K."/>
            <person name="Bowler C."/>
            <person name="Panaud O."/>
            <person name="Piegu B."/>
            <person name="Ball S.G."/>
            <person name="Ral J.-P."/>
            <person name="Bouget F.-Y."/>
            <person name="Piganeau G."/>
            <person name="De Baets B."/>
            <person name="Picard A."/>
            <person name="Delseny M."/>
            <person name="Demaille J."/>
            <person name="Van de Peer Y."/>
            <person name="Moreau H."/>
        </authorList>
    </citation>
    <scope>NUCLEOTIDE SEQUENCE [LARGE SCALE GENOMIC DNA]</scope>
    <source>
        <strain evidence="8">OTTH 0595 / CCAP 157/2 / RCC745</strain>
    </source>
</reference>
<dbReference type="GO" id="GO:0005666">
    <property type="term" value="C:RNA polymerase III complex"/>
    <property type="evidence" value="ECO:0007669"/>
    <property type="project" value="TreeGrafter"/>
</dbReference>
<gene>
    <name evidence="7" type="ORF">OT_ostta03g01070</name>
</gene>
<keyword evidence="3" id="KW-0804">Transcription</keyword>
<dbReference type="AlphaFoldDB" id="A0A096P790"/>
<evidence type="ECO:0000256" key="4">
    <source>
        <dbReference type="ARBA" id="ARBA00023242"/>
    </source>
</evidence>
<dbReference type="CDD" id="cd07029">
    <property type="entry name" value="RNAP_I_III_AC19"/>
    <property type="match status" value="1"/>
</dbReference>
<name>A0A096P790_OSTTA</name>
<dbReference type="Proteomes" id="UP000009170">
    <property type="component" value="Unassembled WGS sequence"/>
</dbReference>
<dbReference type="InterPro" id="IPR033898">
    <property type="entry name" value="RNAP_AC19"/>
</dbReference>
<comment type="similarity">
    <text evidence="5">Belongs to the archaeal Rpo11/eukaryotic RPB11/RPC19 RNA polymerase subunit family.</text>
</comment>
<organism evidence="7 8">
    <name type="scientific">Ostreococcus tauri</name>
    <name type="common">Marine green alga</name>
    <dbReference type="NCBI Taxonomy" id="70448"/>
    <lineage>
        <taxon>Eukaryota</taxon>
        <taxon>Viridiplantae</taxon>
        <taxon>Chlorophyta</taxon>
        <taxon>Mamiellophyceae</taxon>
        <taxon>Mamiellales</taxon>
        <taxon>Bathycoccaceae</taxon>
        <taxon>Ostreococcus</taxon>
    </lineage>
</organism>
<evidence type="ECO:0000313" key="7">
    <source>
        <dbReference type="EMBL" id="CEF97017.1"/>
    </source>
</evidence>
<reference evidence="7 8" key="2">
    <citation type="journal article" date="2014" name="BMC Genomics">
        <title>An improved genome of the model marine alga Ostreococcus tauri unfolds by assessing Illumina de novo assemblies.</title>
        <authorList>
            <person name="Blanc-Mathieu R."/>
            <person name="Verhelst B."/>
            <person name="Derelle E."/>
            <person name="Rombauts S."/>
            <person name="Bouget F.Y."/>
            <person name="Carre I."/>
            <person name="Chateau A."/>
            <person name="Eyre-Walker A."/>
            <person name="Grimsley N."/>
            <person name="Moreau H."/>
            <person name="Piegu B."/>
            <person name="Rivals E."/>
            <person name="Schackwitz W."/>
            <person name="Van de Peer Y."/>
            <person name="Piganeau G."/>
        </authorList>
    </citation>
    <scope>NUCLEOTIDE SEQUENCE [LARGE SCALE GENOMIC DNA]</scope>
    <source>
        <strain evidence="8">OTTH 0595 / CCAP 157/2 / RCC745</strain>
    </source>
</reference>
<dbReference type="EMBL" id="CAID01000003">
    <property type="protein sequence ID" value="CEF97017.1"/>
    <property type="molecule type" value="Genomic_DNA"/>
</dbReference>
<evidence type="ECO:0000256" key="5">
    <source>
        <dbReference type="ARBA" id="ARBA00025751"/>
    </source>
</evidence>
<dbReference type="InterPro" id="IPR036603">
    <property type="entry name" value="RBP11-like"/>
</dbReference>
<dbReference type="HAMAP" id="MF_00261">
    <property type="entry name" value="RNApol_arch_Rpo11"/>
    <property type="match status" value="1"/>
</dbReference>
<dbReference type="InterPro" id="IPR022905">
    <property type="entry name" value="Rpo11-like"/>
</dbReference>
<dbReference type="InterPro" id="IPR009025">
    <property type="entry name" value="RBP11-like_dimer"/>
</dbReference>
<evidence type="ECO:0000313" key="8">
    <source>
        <dbReference type="Proteomes" id="UP000009170"/>
    </source>
</evidence>
<evidence type="ECO:0000256" key="3">
    <source>
        <dbReference type="ARBA" id="ARBA00023163"/>
    </source>
</evidence>
<dbReference type="GO" id="GO:0006383">
    <property type="term" value="P:transcription by RNA polymerase III"/>
    <property type="evidence" value="ECO:0007669"/>
    <property type="project" value="TreeGrafter"/>
</dbReference>
<dbReference type="PROSITE" id="PS01154">
    <property type="entry name" value="RNA_POL_L_13KD"/>
    <property type="match status" value="1"/>
</dbReference>
<keyword evidence="2 7" id="KW-0240">DNA-directed RNA polymerase</keyword>
<feature type="domain" description="DNA-directed RNA polymerase RBP11-like dimerisation" evidence="6">
    <location>
        <begin position="9"/>
        <end position="84"/>
    </location>
</feature>
<dbReference type="GO" id="GO:0046983">
    <property type="term" value="F:protein dimerization activity"/>
    <property type="evidence" value="ECO:0007669"/>
    <property type="project" value="InterPro"/>
</dbReference>
<comment type="caution">
    <text evidence="7">The sequence shown here is derived from an EMBL/GenBank/DDBJ whole genome shotgun (WGS) entry which is preliminary data.</text>
</comment>
<dbReference type="GO" id="GO:0003677">
    <property type="term" value="F:DNA binding"/>
    <property type="evidence" value="ECO:0007669"/>
    <property type="project" value="InterPro"/>
</dbReference>
<evidence type="ECO:0000259" key="6">
    <source>
        <dbReference type="Pfam" id="PF13656"/>
    </source>
</evidence>
<dbReference type="GeneID" id="34945660"/>
<dbReference type="KEGG" id="ota:OT_ostta03g01070"/>
<protein>
    <submittedName>
        <fullName evidence="7">DNA-directed RNA polymerase Rpb11, 13-16kDa subunit, conserved site</fullName>
    </submittedName>
</protein>
<keyword evidence="8" id="KW-1185">Reference proteome</keyword>
<dbReference type="PANTHER" id="PTHR13946">
    <property type="entry name" value="DNA-DIRECTED RNA POLYMERASE I,II,III"/>
    <property type="match status" value="1"/>
</dbReference>
<proteinExistence type="inferred from homology"/>
<evidence type="ECO:0000256" key="1">
    <source>
        <dbReference type="ARBA" id="ARBA00004123"/>
    </source>
</evidence>
<dbReference type="GO" id="GO:0003899">
    <property type="term" value="F:DNA-directed RNA polymerase activity"/>
    <property type="evidence" value="ECO:0007669"/>
    <property type="project" value="InterPro"/>
</dbReference>
<dbReference type="PANTHER" id="PTHR13946:SF28">
    <property type="entry name" value="DNA-DIRECTED RNA POLYMERASES I AND III SUBUNIT RPAC2"/>
    <property type="match status" value="1"/>
</dbReference>
<dbReference type="InterPro" id="IPR008193">
    <property type="entry name" value="RNA_pol_Rpb11_13-16kDa_CS"/>
</dbReference>
<dbReference type="Gene3D" id="3.30.1360.10">
    <property type="entry name" value="RNA polymerase, RBP11-like subunit"/>
    <property type="match status" value="1"/>
</dbReference>
<keyword evidence="4" id="KW-0539">Nucleus</keyword>
<dbReference type="STRING" id="70448.A0A096P790"/>
<dbReference type="OrthoDB" id="510325at2759"/>
<evidence type="ECO:0000256" key="2">
    <source>
        <dbReference type="ARBA" id="ARBA00022478"/>
    </source>
</evidence>
<dbReference type="RefSeq" id="XP_022838435.1">
    <property type="nucleotide sequence ID" value="XM_022984698.1"/>
</dbReference>